<evidence type="ECO:0000313" key="3">
    <source>
        <dbReference type="Proteomes" id="UP000220133"/>
    </source>
</evidence>
<reference evidence="2 3" key="1">
    <citation type="submission" date="2017-10" db="EMBL/GenBank/DDBJ databases">
        <title>Paenichitinophaga pekingensis gen. nov., sp. nov., isolated from activated sludge.</title>
        <authorList>
            <person name="Jin D."/>
            <person name="Kong X."/>
            <person name="Deng Y."/>
            <person name="Bai Z."/>
        </authorList>
    </citation>
    <scope>NUCLEOTIDE SEQUENCE [LARGE SCALE GENOMIC DNA]</scope>
    <source>
        <strain evidence="2 3">13</strain>
    </source>
</reference>
<proteinExistence type="predicted"/>
<keyword evidence="1" id="KW-1133">Transmembrane helix</keyword>
<dbReference type="AlphaFoldDB" id="A0A291QXV7"/>
<feature type="transmembrane region" description="Helical" evidence="1">
    <location>
        <begin position="72"/>
        <end position="94"/>
    </location>
</feature>
<feature type="transmembrane region" description="Helical" evidence="1">
    <location>
        <begin position="7"/>
        <end position="25"/>
    </location>
</feature>
<keyword evidence="1" id="KW-0472">Membrane</keyword>
<organism evidence="2 3">
    <name type="scientific">Chitinophaga caeni</name>
    <dbReference type="NCBI Taxonomy" id="2029983"/>
    <lineage>
        <taxon>Bacteria</taxon>
        <taxon>Pseudomonadati</taxon>
        <taxon>Bacteroidota</taxon>
        <taxon>Chitinophagia</taxon>
        <taxon>Chitinophagales</taxon>
        <taxon>Chitinophagaceae</taxon>
        <taxon>Chitinophaga</taxon>
    </lineage>
</organism>
<feature type="transmembrane region" description="Helical" evidence="1">
    <location>
        <begin position="37"/>
        <end position="60"/>
    </location>
</feature>
<protein>
    <submittedName>
        <fullName evidence="2">Uncharacterized protein</fullName>
    </submittedName>
</protein>
<evidence type="ECO:0000313" key="2">
    <source>
        <dbReference type="EMBL" id="ATL48778.1"/>
    </source>
</evidence>
<dbReference type="Proteomes" id="UP000220133">
    <property type="component" value="Chromosome"/>
</dbReference>
<evidence type="ECO:0000256" key="1">
    <source>
        <dbReference type="SAM" id="Phobius"/>
    </source>
</evidence>
<keyword evidence="3" id="KW-1185">Reference proteome</keyword>
<accession>A0A291QXV7</accession>
<gene>
    <name evidence="2" type="ORF">COR50_17300</name>
</gene>
<name>A0A291QXV7_9BACT</name>
<sequence>MAIANIVFFIIVIFILFAYLVVKSMHYVKPNPPGTMFYITVVGLILLLLLSYAFSWFLLFKIERTWIRVFNIIFLFVTSITLIIYTTLFIASIIEYFNSK</sequence>
<dbReference type="KEGG" id="cbae:COR50_17300"/>
<dbReference type="EMBL" id="CP023777">
    <property type="protein sequence ID" value="ATL48778.1"/>
    <property type="molecule type" value="Genomic_DNA"/>
</dbReference>
<keyword evidence="1" id="KW-0812">Transmembrane</keyword>